<dbReference type="Pfam" id="PF00657">
    <property type="entry name" value="Lipase_GDSL"/>
    <property type="match status" value="1"/>
</dbReference>
<evidence type="ECO:0000256" key="1">
    <source>
        <dbReference type="ARBA" id="ARBA00022801"/>
    </source>
</evidence>
<dbReference type="GO" id="GO:0016788">
    <property type="term" value="F:hydrolase activity, acting on ester bonds"/>
    <property type="evidence" value="ECO:0007669"/>
    <property type="project" value="InterPro"/>
</dbReference>
<reference evidence="3 4" key="1">
    <citation type="journal article" date="2015" name="Fungal Genet. Biol.">
        <title>Evolution of novel wood decay mechanisms in Agaricales revealed by the genome sequences of Fistulina hepatica and Cylindrobasidium torrendii.</title>
        <authorList>
            <person name="Floudas D."/>
            <person name="Held B.W."/>
            <person name="Riley R."/>
            <person name="Nagy L.G."/>
            <person name="Koehler G."/>
            <person name="Ransdell A.S."/>
            <person name="Younus H."/>
            <person name="Chow J."/>
            <person name="Chiniquy J."/>
            <person name="Lipzen A."/>
            <person name="Tritt A."/>
            <person name="Sun H."/>
            <person name="Haridas S."/>
            <person name="LaButti K."/>
            <person name="Ohm R.A."/>
            <person name="Kues U."/>
            <person name="Blanchette R.A."/>
            <person name="Grigoriev I.V."/>
            <person name="Minto R.E."/>
            <person name="Hibbett D.S."/>
        </authorList>
    </citation>
    <scope>NUCLEOTIDE SEQUENCE [LARGE SCALE GENOMIC DNA]</scope>
    <source>
        <strain evidence="3 4">FP15055 ss-10</strain>
    </source>
</reference>
<feature type="signal peptide" evidence="2">
    <location>
        <begin position="1"/>
        <end position="23"/>
    </location>
</feature>
<dbReference type="InterPro" id="IPR036514">
    <property type="entry name" value="SGNH_hydro_sf"/>
</dbReference>
<name>A0A0D7BQA5_9AGAR</name>
<evidence type="ECO:0000256" key="2">
    <source>
        <dbReference type="SAM" id="SignalP"/>
    </source>
</evidence>
<dbReference type="InterPro" id="IPR001087">
    <property type="entry name" value="GDSL"/>
</dbReference>
<dbReference type="AlphaFoldDB" id="A0A0D7BQA5"/>
<dbReference type="InterPro" id="IPR051058">
    <property type="entry name" value="GDSL_Est/Lipase"/>
</dbReference>
<dbReference type="PANTHER" id="PTHR45648">
    <property type="entry name" value="GDSL LIPASE/ACYLHYDROLASE FAMILY PROTEIN (AFU_ORTHOLOGUE AFUA_4G14700)"/>
    <property type="match status" value="1"/>
</dbReference>
<gene>
    <name evidence="3" type="ORF">CYLTODRAFT_388798</name>
</gene>
<dbReference type="PANTHER" id="PTHR45648:SF85">
    <property type="entry name" value="A, PUTATIVE (AFU_ORTHOLOGUE AFUA_2G10760)-RELATED"/>
    <property type="match status" value="1"/>
</dbReference>
<organism evidence="3 4">
    <name type="scientific">Cylindrobasidium torrendii FP15055 ss-10</name>
    <dbReference type="NCBI Taxonomy" id="1314674"/>
    <lineage>
        <taxon>Eukaryota</taxon>
        <taxon>Fungi</taxon>
        <taxon>Dikarya</taxon>
        <taxon>Basidiomycota</taxon>
        <taxon>Agaricomycotina</taxon>
        <taxon>Agaricomycetes</taxon>
        <taxon>Agaricomycetidae</taxon>
        <taxon>Agaricales</taxon>
        <taxon>Marasmiineae</taxon>
        <taxon>Physalacriaceae</taxon>
        <taxon>Cylindrobasidium</taxon>
    </lineage>
</organism>
<proteinExistence type="predicted"/>
<keyword evidence="1" id="KW-0378">Hydrolase</keyword>
<evidence type="ECO:0000313" key="3">
    <source>
        <dbReference type="EMBL" id="KIY72415.1"/>
    </source>
</evidence>
<sequence>MSHTRLWSLGLVLLGLRATSVTALKWNNLLAFGDSYTFVEGQMGRANFSFIGDAFEYAFSPEQLLTNEIVPNKTSSDAANWLEYLTGCFGGLPSACPTQLWDFAFAGADISKDLLPLHHNYTVDLVDQVQQWMIYAADVLNLPPRETLVVWWIGINDTGDTTDNESITDWEAFWDAEMRAYMGAVHSVIGKGYRQHLFLNVPPGERAPATLGNAAQAGRKKQRIKEYNSALKKALASFRVASGDDGGGLEMLEFDSHRWFNTVLDDAQGYGFTNTTGYCECKDSEGYFWYNSGHPTAQVHELLADAVSEFLVQGAWR</sequence>
<dbReference type="OrthoDB" id="1600564at2759"/>
<dbReference type="Gene3D" id="3.40.50.1110">
    <property type="entry name" value="SGNH hydrolase"/>
    <property type="match status" value="1"/>
</dbReference>
<feature type="chain" id="PRO_5002317536" evidence="2">
    <location>
        <begin position="24"/>
        <end position="317"/>
    </location>
</feature>
<dbReference type="Proteomes" id="UP000054007">
    <property type="component" value="Unassembled WGS sequence"/>
</dbReference>
<accession>A0A0D7BQA5</accession>
<protein>
    <submittedName>
        <fullName evidence="3">Carbohydrate esterase family 16 protein</fullName>
    </submittedName>
</protein>
<dbReference type="STRING" id="1314674.A0A0D7BQA5"/>
<keyword evidence="4" id="KW-1185">Reference proteome</keyword>
<dbReference type="CDD" id="cd01846">
    <property type="entry name" value="fatty_acyltransferase_like"/>
    <property type="match status" value="1"/>
</dbReference>
<evidence type="ECO:0000313" key="4">
    <source>
        <dbReference type="Proteomes" id="UP000054007"/>
    </source>
</evidence>
<dbReference type="EMBL" id="KN880444">
    <property type="protein sequence ID" value="KIY72415.1"/>
    <property type="molecule type" value="Genomic_DNA"/>
</dbReference>
<keyword evidence="2" id="KW-0732">Signal</keyword>
<dbReference type="SUPFAM" id="SSF52266">
    <property type="entry name" value="SGNH hydrolase"/>
    <property type="match status" value="1"/>
</dbReference>